<dbReference type="SUPFAM" id="SSF50151">
    <property type="entry name" value="SacY-like RNA-binding domain"/>
    <property type="match status" value="1"/>
</dbReference>
<comment type="caution">
    <text evidence="3">The sequence shown here is derived from an EMBL/GenBank/DDBJ whole genome shotgun (WGS) entry which is preliminary data.</text>
</comment>
<dbReference type="GO" id="GO:0006355">
    <property type="term" value="P:regulation of DNA-templated transcription"/>
    <property type="evidence" value="ECO:0007669"/>
    <property type="project" value="InterPro"/>
</dbReference>
<dbReference type="Gene3D" id="1.10.1790.10">
    <property type="entry name" value="PRD domain"/>
    <property type="match status" value="2"/>
</dbReference>
<keyword evidence="4" id="KW-1185">Reference proteome</keyword>
<dbReference type="PROSITE" id="PS51372">
    <property type="entry name" value="PRD_2"/>
    <property type="match status" value="2"/>
</dbReference>
<dbReference type="AlphaFoldDB" id="A0A1V4ICG7"/>
<dbReference type="OrthoDB" id="9813552at2"/>
<dbReference type="STRING" id="225345.CLCHR_44630"/>
<dbReference type="GO" id="GO:0003723">
    <property type="term" value="F:RNA binding"/>
    <property type="evidence" value="ECO:0007669"/>
    <property type="project" value="InterPro"/>
</dbReference>
<dbReference type="PANTHER" id="PTHR30185:SF15">
    <property type="entry name" value="CRYPTIC BETA-GLUCOSIDE BGL OPERON ANTITERMINATOR"/>
    <property type="match status" value="1"/>
</dbReference>
<dbReference type="SUPFAM" id="SSF63520">
    <property type="entry name" value="PTS-regulatory domain, PRD"/>
    <property type="match status" value="2"/>
</dbReference>
<keyword evidence="1" id="KW-0677">Repeat</keyword>
<dbReference type="Proteomes" id="UP000191056">
    <property type="component" value="Unassembled WGS sequence"/>
</dbReference>
<evidence type="ECO:0000313" key="3">
    <source>
        <dbReference type="EMBL" id="OPJ57325.1"/>
    </source>
</evidence>
<evidence type="ECO:0000313" key="4">
    <source>
        <dbReference type="Proteomes" id="UP000191056"/>
    </source>
</evidence>
<name>A0A1V4ICG7_9CLOT</name>
<protein>
    <submittedName>
        <fullName evidence="3">Cryptic beta-glucoside bgl operon antiterminator</fullName>
    </submittedName>
</protein>
<dbReference type="SMART" id="SM01061">
    <property type="entry name" value="CAT_RBD"/>
    <property type="match status" value="1"/>
</dbReference>
<dbReference type="InterPro" id="IPR004341">
    <property type="entry name" value="CAT_RNA-bd_dom"/>
</dbReference>
<evidence type="ECO:0000256" key="1">
    <source>
        <dbReference type="ARBA" id="ARBA00022737"/>
    </source>
</evidence>
<dbReference type="EMBL" id="MZGT01000101">
    <property type="protein sequence ID" value="OPJ57325.1"/>
    <property type="molecule type" value="Genomic_DNA"/>
</dbReference>
<organism evidence="3 4">
    <name type="scientific">Clostridium chromiireducens</name>
    <dbReference type="NCBI Taxonomy" id="225345"/>
    <lineage>
        <taxon>Bacteria</taxon>
        <taxon>Bacillati</taxon>
        <taxon>Bacillota</taxon>
        <taxon>Clostridia</taxon>
        <taxon>Eubacteriales</taxon>
        <taxon>Clostridiaceae</taxon>
        <taxon>Clostridium</taxon>
    </lineage>
</organism>
<sequence>MFRVIKALNHNSVLAIDSDTNKEFILLGKGVGFGKKVNERMEAPENAQIYLLQQETSRGSTKEIINNIEPEVLEIASNIIMEAEKKFEKVDKNILCPLADHIAFAIKRIKNNEHISNPLTADIRALFPEEYEVACKGKDIIKEIEGVDINEDEIGYIALHIHSSLGNEKVSQAMETAMLVRDCITTIEQNIGKKINIDSLSYNRLMSHIKYMAARTLKGETIKLDMNDYIRERFPKSFEIAADICRKLGSELNREIKPVEIGYLAMHIERVFTDELEIEPID</sequence>
<dbReference type="InterPro" id="IPR036650">
    <property type="entry name" value="CAT_RNA-bd_dom_sf"/>
</dbReference>
<dbReference type="RefSeq" id="WP_079442074.1">
    <property type="nucleotide sequence ID" value="NZ_MZGT01000101.1"/>
</dbReference>
<reference evidence="3 4" key="1">
    <citation type="submission" date="2017-03" db="EMBL/GenBank/DDBJ databases">
        <title>Genome sequence of Clostridium chromiireducens DSM 23318.</title>
        <authorList>
            <person name="Poehlein A."/>
            <person name="Daniel R."/>
        </authorList>
    </citation>
    <scope>NUCLEOTIDE SEQUENCE [LARGE SCALE GENOMIC DNA]</scope>
    <source>
        <strain evidence="3 4">DSM 23318</strain>
    </source>
</reference>
<gene>
    <name evidence="3" type="primary">bglG</name>
    <name evidence="3" type="ORF">CLCHR_44630</name>
</gene>
<accession>A0A1V4ICG7</accession>
<feature type="domain" description="PRD" evidence="2">
    <location>
        <begin position="67"/>
        <end position="171"/>
    </location>
</feature>
<proteinExistence type="predicted"/>
<dbReference type="InterPro" id="IPR011608">
    <property type="entry name" value="PRD"/>
</dbReference>
<dbReference type="Gene3D" id="2.30.24.10">
    <property type="entry name" value="CAT RNA-binding domain"/>
    <property type="match status" value="1"/>
</dbReference>
<evidence type="ECO:0000259" key="2">
    <source>
        <dbReference type="PROSITE" id="PS51372"/>
    </source>
</evidence>
<dbReference type="InterPro" id="IPR050661">
    <property type="entry name" value="BglG_antiterminators"/>
</dbReference>
<dbReference type="InterPro" id="IPR036634">
    <property type="entry name" value="PRD_sf"/>
</dbReference>
<feature type="domain" description="PRD" evidence="2">
    <location>
        <begin position="172"/>
        <end position="278"/>
    </location>
</feature>
<dbReference type="PANTHER" id="PTHR30185">
    <property type="entry name" value="CRYPTIC BETA-GLUCOSIDE BGL OPERON ANTITERMINATOR"/>
    <property type="match status" value="1"/>
</dbReference>
<dbReference type="Pfam" id="PF00874">
    <property type="entry name" value="PRD"/>
    <property type="match status" value="2"/>
</dbReference>
<dbReference type="Pfam" id="PF03123">
    <property type="entry name" value="CAT_RBD"/>
    <property type="match status" value="1"/>
</dbReference>